<comment type="caution">
    <text evidence="2">The sequence shown here is derived from an EMBL/GenBank/DDBJ whole genome shotgun (WGS) entry which is preliminary data.</text>
</comment>
<dbReference type="EMBL" id="MEHA01000027">
    <property type="protein sequence ID" value="ODR45349.1"/>
    <property type="molecule type" value="Genomic_DNA"/>
</dbReference>
<dbReference type="Gene3D" id="3.10.450.50">
    <property type="match status" value="1"/>
</dbReference>
<protein>
    <submittedName>
        <fullName evidence="2">Conjugal transfer protein</fullName>
    </submittedName>
</protein>
<accession>A0A1E3UCL3</accession>
<evidence type="ECO:0000259" key="1">
    <source>
        <dbReference type="Pfam" id="PF12680"/>
    </source>
</evidence>
<dbReference type="Pfam" id="PF12680">
    <property type="entry name" value="SnoaL_2"/>
    <property type="match status" value="1"/>
</dbReference>
<evidence type="ECO:0000313" key="2">
    <source>
        <dbReference type="EMBL" id="ODR45349.1"/>
    </source>
</evidence>
<reference evidence="2 3" key="1">
    <citation type="submission" date="2016-08" db="EMBL/GenBank/DDBJ databases">
        <authorList>
            <person name="Seilhamer J.J."/>
        </authorList>
    </citation>
    <scope>NUCLEOTIDE SEQUENCE [LARGE SCALE GENOMIC DNA]</scope>
    <source>
        <strain evidence="2 3">NML150140-1</strain>
    </source>
</reference>
<gene>
    <name evidence="2" type="ORF">BEI59_26770</name>
</gene>
<evidence type="ECO:0000313" key="3">
    <source>
        <dbReference type="Proteomes" id="UP000094271"/>
    </source>
</evidence>
<dbReference type="SMR" id="A0A1E3UCL3"/>
<organism evidence="2 3">
    <name type="scientific">Eisenbergiella tayi</name>
    <dbReference type="NCBI Taxonomy" id="1432052"/>
    <lineage>
        <taxon>Bacteria</taxon>
        <taxon>Bacillati</taxon>
        <taxon>Bacillota</taxon>
        <taxon>Clostridia</taxon>
        <taxon>Lachnospirales</taxon>
        <taxon>Lachnospiraceae</taxon>
        <taxon>Eisenbergiella</taxon>
    </lineage>
</organism>
<dbReference type="InterPro" id="IPR037401">
    <property type="entry name" value="SnoaL-like"/>
</dbReference>
<name>A0A1E3UCL3_9FIRM</name>
<dbReference type="RefSeq" id="WP_011861104.1">
    <property type="nucleotide sequence ID" value="NZ_MEHA01000027.1"/>
</dbReference>
<dbReference type="SUPFAM" id="SSF54427">
    <property type="entry name" value="NTF2-like"/>
    <property type="match status" value="1"/>
</dbReference>
<sequence>MNERERIIHLWFDMWLKQQDLGIDSIFTEDVIYTESWSPKYESRKTVKHWFDEWNTRGKVLVWDIKQFFHKENQTIVEWYFKNKMNNGNIEEFDGISLIVWTENNKIMELKEFGCNLNTYNPYAQNDMPQFRDEKTKWF</sequence>
<dbReference type="OrthoDB" id="4203328at2"/>
<dbReference type="Proteomes" id="UP000094271">
    <property type="component" value="Unassembled WGS sequence"/>
</dbReference>
<proteinExistence type="predicted"/>
<dbReference type="AlphaFoldDB" id="A0A1E3UCL3"/>
<feature type="domain" description="SnoaL-like" evidence="1">
    <location>
        <begin position="11"/>
        <end position="109"/>
    </location>
</feature>
<dbReference type="InterPro" id="IPR032710">
    <property type="entry name" value="NTF2-like_dom_sf"/>
</dbReference>